<dbReference type="GO" id="GO:0005634">
    <property type="term" value="C:nucleus"/>
    <property type="evidence" value="ECO:0007669"/>
    <property type="project" value="TreeGrafter"/>
</dbReference>
<keyword evidence="9" id="KW-0464">Manganese</keyword>
<dbReference type="GO" id="GO:0008081">
    <property type="term" value="F:phosphoric diester hydrolase activity"/>
    <property type="evidence" value="ECO:0007669"/>
    <property type="project" value="TreeGrafter"/>
</dbReference>
<protein>
    <recommendedName>
        <fullName evidence="3">exodeoxyribonuclease III</fullName>
        <ecNumber evidence="3">3.1.11.2</ecNumber>
    </recommendedName>
</protein>
<dbReference type="AlphaFoldDB" id="A0AAD1SVX7"/>
<feature type="binding site" evidence="9">
    <location>
        <position position="53"/>
    </location>
    <ligand>
        <name>Mg(2+)</name>
        <dbReference type="ChEBI" id="CHEBI:18420"/>
        <label>1</label>
    </ligand>
</feature>
<evidence type="ECO:0000256" key="9">
    <source>
        <dbReference type="PIRSR" id="PIRSR604808-2"/>
    </source>
</evidence>
<keyword evidence="8" id="KW-0234">DNA repair</keyword>
<feature type="binding site" evidence="9">
    <location>
        <position position="158"/>
    </location>
    <ligand>
        <name>Mg(2+)</name>
        <dbReference type="ChEBI" id="CHEBI:18420"/>
        <label>1</label>
    </ligand>
</feature>
<dbReference type="EC" id="3.1.11.2" evidence="3"/>
<dbReference type="InterPro" id="IPR036691">
    <property type="entry name" value="Endo/exonu/phosph_ase_sf"/>
</dbReference>
<reference evidence="12" key="1">
    <citation type="submission" date="2022-03" db="EMBL/GenBank/DDBJ databases">
        <authorList>
            <person name="Alioto T."/>
            <person name="Alioto T."/>
            <person name="Gomez Garrido J."/>
        </authorList>
    </citation>
    <scope>NUCLEOTIDE SEQUENCE</scope>
</reference>
<dbReference type="EMBL" id="OW240919">
    <property type="protein sequence ID" value="CAH2312414.1"/>
    <property type="molecule type" value="Genomic_DNA"/>
</dbReference>
<dbReference type="InterPro" id="IPR005135">
    <property type="entry name" value="Endo/exonuclease/phosphatase"/>
</dbReference>
<accession>A0AAD1SVX7</accession>
<dbReference type="CDD" id="cd09076">
    <property type="entry name" value="L1-EN"/>
    <property type="match status" value="1"/>
</dbReference>
<feature type="site" description="Transition state stabilizer" evidence="10">
    <location>
        <position position="158"/>
    </location>
</feature>
<feature type="site" description="Important for catalytic activity" evidence="10">
    <location>
        <position position="217"/>
    </location>
</feature>
<evidence type="ECO:0000256" key="5">
    <source>
        <dbReference type="ARBA" id="ARBA00022763"/>
    </source>
</evidence>
<dbReference type="SUPFAM" id="SSF56219">
    <property type="entry name" value="DNase I-like"/>
    <property type="match status" value="1"/>
</dbReference>
<proteinExistence type="inferred from homology"/>
<dbReference type="GO" id="GO:0003906">
    <property type="term" value="F:DNA-(apurinic or apyrimidinic site) endonuclease activity"/>
    <property type="evidence" value="ECO:0007669"/>
    <property type="project" value="TreeGrafter"/>
</dbReference>
<dbReference type="PANTHER" id="PTHR22748">
    <property type="entry name" value="AP ENDONUCLEASE"/>
    <property type="match status" value="1"/>
</dbReference>
<evidence type="ECO:0000256" key="4">
    <source>
        <dbReference type="ARBA" id="ARBA00022723"/>
    </source>
</evidence>
<name>A0AAD1SVX7_PELCU</name>
<dbReference type="Gene3D" id="3.60.10.10">
    <property type="entry name" value="Endonuclease/exonuclease/phosphatase"/>
    <property type="match status" value="1"/>
</dbReference>
<evidence type="ECO:0000313" key="12">
    <source>
        <dbReference type="EMBL" id="CAH2312414.1"/>
    </source>
</evidence>
<keyword evidence="13" id="KW-1185">Reference proteome</keyword>
<keyword evidence="7 9" id="KW-0460">Magnesium</keyword>
<feature type="domain" description="Endonuclease/exonuclease/phosphatase" evidence="11">
    <location>
        <begin position="22"/>
        <end position="227"/>
    </location>
</feature>
<evidence type="ECO:0000256" key="7">
    <source>
        <dbReference type="ARBA" id="ARBA00022842"/>
    </source>
</evidence>
<dbReference type="Pfam" id="PF03372">
    <property type="entry name" value="Exo_endo_phos"/>
    <property type="match status" value="1"/>
</dbReference>
<sequence>MTWPPPHMHTRALVPDCLTVLSINARGLNKPERRSGALRDFHAKRASIVLIQETHFKEGSRAKMTNHHYPTGYYSDYHAGRSRGTAILVNKKIPFVETGQMTDKEGRFLFFKGTIAGQVYTFANIYAPYNRQYRFLAHTLKKLQPFTEGIPIVGGDLNVALNLRWDTSSGHSWVSTQNLNSIQTLLTCYKLIDCWRAYHPDEKDYTFFSHNTYTRLDYLFTSHYHLTITHDAH</sequence>
<dbReference type="GO" id="GO:0006284">
    <property type="term" value="P:base-excision repair"/>
    <property type="evidence" value="ECO:0007669"/>
    <property type="project" value="TreeGrafter"/>
</dbReference>
<evidence type="ECO:0000256" key="2">
    <source>
        <dbReference type="ARBA" id="ARBA00007092"/>
    </source>
</evidence>
<evidence type="ECO:0000259" key="11">
    <source>
        <dbReference type="Pfam" id="PF03372"/>
    </source>
</evidence>
<keyword evidence="4 9" id="KW-0479">Metal-binding</keyword>
<organism evidence="12 13">
    <name type="scientific">Pelobates cultripes</name>
    <name type="common">Western spadefoot toad</name>
    <dbReference type="NCBI Taxonomy" id="61616"/>
    <lineage>
        <taxon>Eukaryota</taxon>
        <taxon>Metazoa</taxon>
        <taxon>Chordata</taxon>
        <taxon>Craniata</taxon>
        <taxon>Vertebrata</taxon>
        <taxon>Euteleostomi</taxon>
        <taxon>Amphibia</taxon>
        <taxon>Batrachia</taxon>
        <taxon>Anura</taxon>
        <taxon>Pelobatoidea</taxon>
        <taxon>Pelobatidae</taxon>
        <taxon>Pelobates</taxon>
    </lineage>
</organism>
<evidence type="ECO:0000256" key="10">
    <source>
        <dbReference type="PIRSR" id="PIRSR604808-3"/>
    </source>
</evidence>
<keyword evidence="6" id="KW-0378">Hydrolase</keyword>
<feature type="binding site" evidence="9">
    <location>
        <position position="156"/>
    </location>
    <ligand>
        <name>Mg(2+)</name>
        <dbReference type="ChEBI" id="CHEBI:18420"/>
        <label>1</label>
    </ligand>
</feature>
<dbReference type="GO" id="GO:0046872">
    <property type="term" value="F:metal ion binding"/>
    <property type="evidence" value="ECO:0007669"/>
    <property type="project" value="UniProtKB-KW"/>
</dbReference>
<comment type="catalytic activity">
    <reaction evidence="1">
        <text>Exonucleolytic cleavage in the 3'- to 5'-direction to yield nucleoside 5'-phosphates.</text>
        <dbReference type="EC" id="3.1.11.2"/>
    </reaction>
</comment>
<dbReference type="InterPro" id="IPR004808">
    <property type="entry name" value="AP_endonuc_1"/>
</dbReference>
<keyword evidence="5" id="KW-0227">DNA damage</keyword>
<dbReference type="GO" id="GO:0008311">
    <property type="term" value="F:double-stranded DNA 3'-5' DNA exonuclease activity"/>
    <property type="evidence" value="ECO:0007669"/>
    <property type="project" value="UniProtKB-EC"/>
</dbReference>
<gene>
    <name evidence="12" type="ORF">PECUL_23A032831</name>
</gene>
<evidence type="ECO:0000256" key="3">
    <source>
        <dbReference type="ARBA" id="ARBA00012115"/>
    </source>
</evidence>
<dbReference type="PANTHER" id="PTHR22748:SF26">
    <property type="entry name" value="ENDONUCLEASE_EXONUCLEASE_PHOSPHATASE DOMAIN-CONTAINING PROTEIN"/>
    <property type="match status" value="1"/>
</dbReference>
<feature type="binding site" evidence="9">
    <location>
        <position position="24"/>
    </location>
    <ligand>
        <name>Mg(2+)</name>
        <dbReference type="ChEBI" id="CHEBI:18420"/>
        <label>1</label>
    </ligand>
</feature>
<evidence type="ECO:0000256" key="1">
    <source>
        <dbReference type="ARBA" id="ARBA00000493"/>
    </source>
</evidence>
<evidence type="ECO:0000256" key="6">
    <source>
        <dbReference type="ARBA" id="ARBA00022801"/>
    </source>
</evidence>
<evidence type="ECO:0000313" key="13">
    <source>
        <dbReference type="Proteomes" id="UP001295444"/>
    </source>
</evidence>
<comment type="similarity">
    <text evidence="2">Belongs to the DNA repair enzymes AP/ExoA family.</text>
</comment>
<comment type="cofactor">
    <cofactor evidence="9">
        <name>Mg(2+)</name>
        <dbReference type="ChEBI" id="CHEBI:18420"/>
    </cofactor>
    <cofactor evidence="9">
        <name>Mn(2+)</name>
        <dbReference type="ChEBI" id="CHEBI:29035"/>
    </cofactor>
    <text evidence="9">Probably binds two magnesium or manganese ions per subunit.</text>
</comment>
<dbReference type="Proteomes" id="UP001295444">
    <property type="component" value="Chromosome 08"/>
</dbReference>
<evidence type="ECO:0000256" key="8">
    <source>
        <dbReference type="ARBA" id="ARBA00023204"/>
    </source>
</evidence>